<evidence type="ECO:0000256" key="4">
    <source>
        <dbReference type="ARBA" id="ARBA00022989"/>
    </source>
</evidence>
<organism evidence="7">
    <name type="scientific">Subpsaltria yangi</name>
    <dbReference type="NCBI Taxonomy" id="1195109"/>
    <lineage>
        <taxon>Eukaryota</taxon>
        <taxon>Metazoa</taxon>
        <taxon>Ecdysozoa</taxon>
        <taxon>Arthropoda</taxon>
        <taxon>Hexapoda</taxon>
        <taxon>Insecta</taxon>
        <taxon>Pterygota</taxon>
        <taxon>Neoptera</taxon>
        <taxon>Paraneoptera</taxon>
        <taxon>Hemiptera</taxon>
        <taxon>Auchenorrhyncha</taxon>
        <taxon>Cicadoidea</taxon>
        <taxon>Cicadidae</taxon>
        <taxon>Tibicininae</taxon>
        <taxon>Tibicinini</taxon>
        <taxon>Subpsaltria</taxon>
    </lineage>
</organism>
<reference evidence="7" key="1">
    <citation type="journal article" date="2018" name="Comp. Biochem. Physiol. Part D Genomics Proteomics">
        <title>Identification of candidate olfactory genes in cicada Subpsaltria yangi by antennal transcriptome analysis.</title>
        <authorList>
            <person name="Qi M."/>
            <person name="Wei S."/>
            <person name="Wei C."/>
        </authorList>
    </citation>
    <scope>NUCLEOTIDE SEQUENCE</scope>
</reference>
<feature type="transmembrane region" description="Helical" evidence="6">
    <location>
        <begin position="279"/>
        <end position="299"/>
    </location>
</feature>
<comment type="subcellular location">
    <subcellularLocation>
        <location evidence="1 6">Cell membrane</location>
        <topology evidence="1 6">Multi-pass membrane protein</topology>
    </subcellularLocation>
</comment>
<keyword evidence="2 6" id="KW-1003">Cell membrane</keyword>
<sequence length="304" mass="35648">MNKTKVTPESWVVRQPQKLQTEKKKISVEEEDPFFDQIKYFLYVCRLLGRLPFERTKSGGFMFQLCSPVMVFTILMNAVQIYLTYQVYFINLTTLFSKNESYDDGVKLVLMVVILNVHFYAWVFVLIETGNISEYLNHWQQFNKKHKYLLKGLPSMKRQMLWLVLFLFIVIAVLTVTETQYLLKGLPWYCSIPYFTVAYHISVGNLHWYINCIIFARMGTELIEQLVKLGFEMINTLLACKMRHLKKETQQEIEMFLDIIEADPPVISIKGYFILNRQIFTAAVSTAVTYLVVLVQFKISSITT</sequence>
<feature type="transmembrane region" description="Helical" evidence="6">
    <location>
        <begin position="160"/>
        <end position="177"/>
    </location>
</feature>
<evidence type="ECO:0000256" key="2">
    <source>
        <dbReference type="ARBA" id="ARBA00022475"/>
    </source>
</evidence>
<keyword evidence="6 7" id="KW-0675">Receptor</keyword>
<comment type="similarity">
    <text evidence="6">Belongs to the insect chemoreceptor superfamily. Gustatory receptor (GR) family.</text>
</comment>
<keyword evidence="4 6" id="KW-1133">Transmembrane helix</keyword>
<feature type="transmembrane region" description="Helical" evidence="6">
    <location>
        <begin position="65"/>
        <end position="88"/>
    </location>
</feature>
<comment type="function">
    <text evidence="6">Gustatory receptor which mediates acceptance or avoidance behavior, depending on its substrates.</text>
</comment>
<evidence type="ECO:0000256" key="3">
    <source>
        <dbReference type="ARBA" id="ARBA00022692"/>
    </source>
</evidence>
<feature type="transmembrane region" description="Helical" evidence="6">
    <location>
        <begin position="197"/>
        <end position="216"/>
    </location>
</feature>
<dbReference type="EMBL" id="MH230271">
    <property type="protein sequence ID" value="AXY87930.1"/>
    <property type="molecule type" value="mRNA"/>
</dbReference>
<keyword evidence="6" id="KW-0807">Transducer</keyword>
<keyword evidence="3 6" id="KW-0812">Transmembrane</keyword>
<evidence type="ECO:0000256" key="6">
    <source>
        <dbReference type="RuleBase" id="RU363108"/>
    </source>
</evidence>
<dbReference type="AlphaFoldDB" id="A0A385IUW0"/>
<proteinExistence type="evidence at transcript level"/>
<dbReference type="Pfam" id="PF08395">
    <property type="entry name" value="7tm_7"/>
    <property type="match status" value="1"/>
</dbReference>
<dbReference type="GO" id="GO:0005886">
    <property type="term" value="C:plasma membrane"/>
    <property type="evidence" value="ECO:0007669"/>
    <property type="project" value="UniProtKB-SubCell"/>
</dbReference>
<name>A0A385IUW0_9HEMI</name>
<comment type="caution">
    <text evidence="6">Lacks conserved residue(s) required for the propagation of feature annotation.</text>
</comment>
<evidence type="ECO:0000256" key="1">
    <source>
        <dbReference type="ARBA" id="ARBA00004651"/>
    </source>
</evidence>
<protein>
    <recommendedName>
        <fullName evidence="6">Gustatory receptor</fullName>
    </recommendedName>
</protein>
<accession>A0A385IUW0</accession>
<dbReference type="GO" id="GO:0050909">
    <property type="term" value="P:sensory perception of taste"/>
    <property type="evidence" value="ECO:0007669"/>
    <property type="project" value="InterPro"/>
</dbReference>
<feature type="transmembrane region" description="Helical" evidence="6">
    <location>
        <begin position="108"/>
        <end position="127"/>
    </location>
</feature>
<dbReference type="GO" id="GO:0007165">
    <property type="term" value="P:signal transduction"/>
    <property type="evidence" value="ECO:0007669"/>
    <property type="project" value="UniProtKB-KW"/>
</dbReference>
<keyword evidence="5 6" id="KW-0472">Membrane</keyword>
<dbReference type="InterPro" id="IPR013604">
    <property type="entry name" value="7TM_chemorcpt"/>
</dbReference>
<evidence type="ECO:0000313" key="7">
    <source>
        <dbReference type="EMBL" id="AXY87930.1"/>
    </source>
</evidence>
<evidence type="ECO:0000256" key="5">
    <source>
        <dbReference type="ARBA" id="ARBA00023136"/>
    </source>
</evidence>